<feature type="transmembrane region" description="Helical" evidence="1">
    <location>
        <begin position="45"/>
        <end position="67"/>
    </location>
</feature>
<evidence type="ECO:0000256" key="1">
    <source>
        <dbReference type="SAM" id="Phobius"/>
    </source>
</evidence>
<proteinExistence type="predicted"/>
<gene>
    <name evidence="2" type="ORF">UFOVP533_8</name>
</gene>
<sequence>MINNFQNKAHSMVACLEFIKLNIKTQGASGVMANGKRKLSMWKHYVWKVTRISLNVAFWIFILYKLLS</sequence>
<evidence type="ECO:0000313" key="2">
    <source>
        <dbReference type="EMBL" id="CAB4148525.1"/>
    </source>
</evidence>
<reference evidence="2" key="1">
    <citation type="submission" date="2020-04" db="EMBL/GenBank/DDBJ databases">
        <authorList>
            <person name="Chiriac C."/>
            <person name="Salcher M."/>
            <person name="Ghai R."/>
            <person name="Kavagutti S V."/>
        </authorList>
    </citation>
    <scope>NUCLEOTIDE SEQUENCE</scope>
</reference>
<organism evidence="2">
    <name type="scientific">uncultured Caudovirales phage</name>
    <dbReference type="NCBI Taxonomy" id="2100421"/>
    <lineage>
        <taxon>Viruses</taxon>
        <taxon>Duplodnaviria</taxon>
        <taxon>Heunggongvirae</taxon>
        <taxon>Uroviricota</taxon>
        <taxon>Caudoviricetes</taxon>
        <taxon>Peduoviridae</taxon>
        <taxon>Maltschvirus</taxon>
        <taxon>Maltschvirus maltsch</taxon>
    </lineage>
</organism>
<dbReference type="EMBL" id="LR796501">
    <property type="protein sequence ID" value="CAB4148525.1"/>
    <property type="molecule type" value="Genomic_DNA"/>
</dbReference>
<keyword evidence="1" id="KW-1133">Transmembrane helix</keyword>
<keyword evidence="1" id="KW-0812">Transmembrane</keyword>
<protein>
    <submittedName>
        <fullName evidence="2">Uncharacterized protein</fullName>
    </submittedName>
</protein>
<accession>A0A6J5MN25</accession>
<keyword evidence="1" id="KW-0472">Membrane</keyword>
<name>A0A6J5MN25_9CAUD</name>